<gene>
    <name evidence="7" type="ORF">SCF082_LOCUS32004</name>
</gene>
<evidence type="ECO:0000256" key="1">
    <source>
        <dbReference type="ARBA" id="ARBA00022603"/>
    </source>
</evidence>
<dbReference type="EMBL" id="CAXAMM010027490">
    <property type="protein sequence ID" value="CAK9060933.1"/>
    <property type="molecule type" value="Genomic_DNA"/>
</dbReference>
<evidence type="ECO:0000313" key="7">
    <source>
        <dbReference type="EMBL" id="CAK9060933.1"/>
    </source>
</evidence>
<protein>
    <submittedName>
        <fullName evidence="7">Uncharacterized RNA methyltransferase pc1998</fullName>
    </submittedName>
</protein>
<accession>A0ABP0NBY3</accession>
<comment type="similarity">
    <text evidence="4">Belongs to the class I-like SAM-binding methyltransferase superfamily. RNA M5U methyltransferase family.</text>
</comment>
<feature type="binding site" evidence="4">
    <location>
        <position position="236"/>
    </location>
    <ligand>
        <name>S-adenosyl-L-methionine</name>
        <dbReference type="ChEBI" id="CHEBI:59789"/>
    </ligand>
</feature>
<dbReference type="PANTHER" id="PTHR47548:SF1">
    <property type="entry name" value="S-ADENOSYL-L-METHIONINE-DEPENDENT METHYLTRANSFERASES SUPERFAMILY PROTEIN"/>
    <property type="match status" value="1"/>
</dbReference>
<evidence type="ECO:0000256" key="5">
    <source>
        <dbReference type="PROSITE-ProRule" id="PRU10015"/>
    </source>
</evidence>
<dbReference type="GO" id="GO:0008168">
    <property type="term" value="F:methyltransferase activity"/>
    <property type="evidence" value="ECO:0007669"/>
    <property type="project" value="UniProtKB-KW"/>
</dbReference>
<dbReference type="InterPro" id="IPR053304">
    <property type="entry name" value="RNA_M5U_MTase"/>
</dbReference>
<feature type="binding site" evidence="4">
    <location>
        <position position="292"/>
    </location>
    <ligand>
        <name>S-adenosyl-L-methionine</name>
        <dbReference type="ChEBI" id="CHEBI:59789"/>
    </ligand>
</feature>
<dbReference type="InterPro" id="IPR029063">
    <property type="entry name" value="SAM-dependent_MTases_sf"/>
</dbReference>
<dbReference type="PANTHER" id="PTHR47548">
    <property type="entry name" value="BNAA06G32370D PROTEIN"/>
    <property type="match status" value="1"/>
</dbReference>
<keyword evidence="2 4" id="KW-0808">Transferase</keyword>
<feature type="region of interest" description="Disordered" evidence="6">
    <location>
        <begin position="1"/>
        <end position="35"/>
    </location>
</feature>
<dbReference type="PROSITE" id="PS51687">
    <property type="entry name" value="SAM_MT_RNA_M5U"/>
    <property type="match status" value="1"/>
</dbReference>
<comment type="caution">
    <text evidence="7">The sequence shown here is derived from an EMBL/GenBank/DDBJ whole genome shotgun (WGS) entry which is preliminary data.</text>
</comment>
<dbReference type="Proteomes" id="UP001642464">
    <property type="component" value="Unassembled WGS sequence"/>
</dbReference>
<feature type="active site" evidence="5">
    <location>
        <position position="369"/>
    </location>
</feature>
<sequence length="413" mass="45367">MASGVAAAPPAPETGGKRRKRQSKDPSTMYLRDPRRAPVCRKARKFFRGTAGMNRTLELVMGPTKGWRTSAKLSVRGNPPKIGLFAPDSHDVVEMLHSEVHHPSINEMTKALHRAVKALGIRGYNGKDHGGLSYISMVVERASSKVQVAMVFNAKDKDENFAQLQQLQSRLDPALLHSLWLHCNPAERHNNAIFSFDPAAWTQVSGPAVVEEQLFAPEVAAVPRPTLFFPPFVFRQANLSGFARIVEQVRADVAAFGKSALKRPPRVVELYGGVGTIGLHLSDLVHSLECSDENPHNRACFDRSVKTLPAALRPKVTYTPKAAEALSKDGILNSADLLVVDPPRKGLDDAVHAAIHASPTLQRLVYVSCGFKAFQRDFVKLKDNGFHLVRAQGHLLFPGSDHLETLAIFARKI</sequence>
<keyword evidence="8" id="KW-1185">Reference proteome</keyword>
<dbReference type="Gene3D" id="3.40.50.150">
    <property type="entry name" value="Vaccinia Virus protein VP39"/>
    <property type="match status" value="1"/>
</dbReference>
<organism evidence="7 8">
    <name type="scientific">Durusdinium trenchii</name>
    <dbReference type="NCBI Taxonomy" id="1381693"/>
    <lineage>
        <taxon>Eukaryota</taxon>
        <taxon>Sar</taxon>
        <taxon>Alveolata</taxon>
        <taxon>Dinophyceae</taxon>
        <taxon>Suessiales</taxon>
        <taxon>Symbiodiniaceae</taxon>
        <taxon>Durusdinium</taxon>
    </lineage>
</organism>
<evidence type="ECO:0000256" key="4">
    <source>
        <dbReference type="PROSITE-ProRule" id="PRU01024"/>
    </source>
</evidence>
<evidence type="ECO:0000256" key="2">
    <source>
        <dbReference type="ARBA" id="ARBA00022679"/>
    </source>
</evidence>
<keyword evidence="1 4" id="KW-0489">Methyltransferase</keyword>
<evidence type="ECO:0000256" key="3">
    <source>
        <dbReference type="ARBA" id="ARBA00022691"/>
    </source>
</evidence>
<dbReference type="InterPro" id="IPR030390">
    <property type="entry name" value="MeTrfase_TrmA_AS"/>
</dbReference>
<dbReference type="PROSITE" id="PS01230">
    <property type="entry name" value="TRMA_1"/>
    <property type="match status" value="1"/>
</dbReference>
<proteinExistence type="inferred from homology"/>
<dbReference type="InterPro" id="IPR010280">
    <property type="entry name" value="U5_MeTrfase_fam"/>
</dbReference>
<name>A0ABP0NBY3_9DINO</name>
<evidence type="ECO:0000256" key="6">
    <source>
        <dbReference type="SAM" id="MobiDB-lite"/>
    </source>
</evidence>
<dbReference type="Gene3D" id="2.40.50.1070">
    <property type="match status" value="1"/>
</dbReference>
<feature type="binding site" evidence="4">
    <location>
        <position position="271"/>
    </location>
    <ligand>
        <name>S-adenosyl-L-methionine</name>
        <dbReference type="ChEBI" id="CHEBI:59789"/>
    </ligand>
</feature>
<dbReference type="SUPFAM" id="SSF53335">
    <property type="entry name" value="S-adenosyl-L-methionine-dependent methyltransferases"/>
    <property type="match status" value="1"/>
</dbReference>
<keyword evidence="3 4" id="KW-0949">S-adenosyl-L-methionine</keyword>
<feature type="binding site" evidence="4">
    <location>
        <position position="341"/>
    </location>
    <ligand>
        <name>S-adenosyl-L-methionine</name>
        <dbReference type="ChEBI" id="CHEBI:59789"/>
    </ligand>
</feature>
<evidence type="ECO:0000313" key="8">
    <source>
        <dbReference type="Proteomes" id="UP001642464"/>
    </source>
</evidence>
<feature type="active site" description="Nucleophile" evidence="4">
    <location>
        <position position="369"/>
    </location>
</feature>
<dbReference type="GO" id="GO:0032259">
    <property type="term" value="P:methylation"/>
    <property type="evidence" value="ECO:0007669"/>
    <property type="project" value="UniProtKB-KW"/>
</dbReference>
<reference evidence="7 8" key="1">
    <citation type="submission" date="2024-02" db="EMBL/GenBank/DDBJ databases">
        <authorList>
            <person name="Chen Y."/>
            <person name="Shah S."/>
            <person name="Dougan E. K."/>
            <person name="Thang M."/>
            <person name="Chan C."/>
        </authorList>
    </citation>
    <scope>NUCLEOTIDE SEQUENCE [LARGE SCALE GENOMIC DNA]</scope>
</reference>